<comment type="similarity">
    <text evidence="3 6">Belongs to the pectinacetylesterase family.</text>
</comment>
<dbReference type="AlphaFoldDB" id="A0AA88WQ52"/>
<dbReference type="PANTHER" id="PTHR21562:SF83">
    <property type="entry name" value="PECTIN ACETYLESTERASE 4"/>
    <property type="match status" value="1"/>
</dbReference>
<evidence type="ECO:0000313" key="8">
    <source>
        <dbReference type="EMBL" id="KAK3031728.1"/>
    </source>
</evidence>
<gene>
    <name evidence="8" type="ORF">RJ639_035314</name>
</gene>
<evidence type="ECO:0000256" key="3">
    <source>
        <dbReference type="ARBA" id="ARBA00005784"/>
    </source>
</evidence>
<organism evidence="8 9">
    <name type="scientific">Escallonia herrerae</name>
    <dbReference type="NCBI Taxonomy" id="1293975"/>
    <lineage>
        <taxon>Eukaryota</taxon>
        <taxon>Viridiplantae</taxon>
        <taxon>Streptophyta</taxon>
        <taxon>Embryophyta</taxon>
        <taxon>Tracheophyta</taxon>
        <taxon>Spermatophyta</taxon>
        <taxon>Magnoliopsida</taxon>
        <taxon>eudicotyledons</taxon>
        <taxon>Gunneridae</taxon>
        <taxon>Pentapetalae</taxon>
        <taxon>asterids</taxon>
        <taxon>campanulids</taxon>
        <taxon>Escalloniales</taxon>
        <taxon>Escalloniaceae</taxon>
        <taxon>Escallonia</taxon>
    </lineage>
</organism>
<dbReference type="GO" id="GO:0071555">
    <property type="term" value="P:cell wall organization"/>
    <property type="evidence" value="ECO:0007669"/>
    <property type="project" value="UniProtKB-KW"/>
</dbReference>
<sequence>MASQRIRDLIWRPNILAKRARTVAAAGFAIFLFALSFLYDSRTKTDLGSDKASTDLVPLTLLRNAHQKGACTNSPHAHMGVCLDTIFRRVLDRALTIGFFTLSWNKVKIRYCDGGSFAGNPESEFKNGTKLFFRGQLIWEALMDQLLSVGLSDARQ</sequence>
<dbReference type="InterPro" id="IPR004963">
    <property type="entry name" value="PAE/NOTUM"/>
</dbReference>
<comment type="subcellular location">
    <subcellularLocation>
        <location evidence="2 6">Secreted</location>
        <location evidence="2 6">Cell wall</location>
    </subcellularLocation>
</comment>
<comment type="function">
    <text evidence="1 6">Hydrolyzes acetyl esters in homogalacturonan regions of pectin. In type I primary cell wall, galacturonic acid residues of pectin can be acetylated at the O-2 and O-3 positions. Decreasing the degree of acetylation of pectin gels in vitro alters their physical properties.</text>
</comment>
<dbReference type="Pfam" id="PF03283">
    <property type="entry name" value="PAE"/>
    <property type="match status" value="1"/>
</dbReference>
<proteinExistence type="inferred from homology"/>
<evidence type="ECO:0000256" key="5">
    <source>
        <dbReference type="ARBA" id="ARBA00023316"/>
    </source>
</evidence>
<protein>
    <recommendedName>
        <fullName evidence="6">Pectin acetylesterase</fullName>
        <ecNumber evidence="6">3.1.1.-</ecNumber>
    </recommendedName>
</protein>
<dbReference type="Proteomes" id="UP001188597">
    <property type="component" value="Unassembled WGS sequence"/>
</dbReference>
<reference evidence="8" key="1">
    <citation type="submission" date="2022-12" db="EMBL/GenBank/DDBJ databases">
        <title>Draft genome assemblies for two species of Escallonia (Escalloniales).</title>
        <authorList>
            <person name="Chanderbali A."/>
            <person name="Dervinis C."/>
            <person name="Anghel I."/>
            <person name="Soltis D."/>
            <person name="Soltis P."/>
            <person name="Zapata F."/>
        </authorList>
    </citation>
    <scope>NUCLEOTIDE SEQUENCE</scope>
    <source>
        <strain evidence="8">UCBG64.0493</strain>
        <tissue evidence="8">Leaf</tissue>
    </source>
</reference>
<keyword evidence="7" id="KW-0812">Transmembrane</keyword>
<evidence type="ECO:0000256" key="4">
    <source>
        <dbReference type="ARBA" id="ARBA00022512"/>
    </source>
</evidence>
<keyword evidence="9" id="KW-1185">Reference proteome</keyword>
<name>A0AA88WQ52_9ASTE</name>
<evidence type="ECO:0000256" key="6">
    <source>
        <dbReference type="RuleBase" id="RU363114"/>
    </source>
</evidence>
<feature type="non-terminal residue" evidence="8">
    <location>
        <position position="156"/>
    </location>
</feature>
<dbReference type="EMBL" id="JAVXUP010000296">
    <property type="protein sequence ID" value="KAK3031728.1"/>
    <property type="molecule type" value="Genomic_DNA"/>
</dbReference>
<evidence type="ECO:0000256" key="2">
    <source>
        <dbReference type="ARBA" id="ARBA00004191"/>
    </source>
</evidence>
<feature type="transmembrane region" description="Helical" evidence="7">
    <location>
        <begin position="20"/>
        <end position="39"/>
    </location>
</feature>
<keyword evidence="7" id="KW-0472">Membrane</keyword>
<keyword evidence="7" id="KW-1133">Transmembrane helix</keyword>
<keyword evidence="4 6" id="KW-0134">Cell wall</keyword>
<evidence type="ECO:0000256" key="7">
    <source>
        <dbReference type="SAM" id="Phobius"/>
    </source>
</evidence>
<dbReference type="EC" id="3.1.1.-" evidence="6"/>
<dbReference type="GO" id="GO:0016787">
    <property type="term" value="F:hydrolase activity"/>
    <property type="evidence" value="ECO:0007669"/>
    <property type="project" value="UniProtKB-KW"/>
</dbReference>
<comment type="caution">
    <text evidence="8">The sequence shown here is derived from an EMBL/GenBank/DDBJ whole genome shotgun (WGS) entry which is preliminary data.</text>
</comment>
<evidence type="ECO:0000256" key="1">
    <source>
        <dbReference type="ARBA" id="ARBA00003534"/>
    </source>
</evidence>
<dbReference type="PANTHER" id="PTHR21562">
    <property type="entry name" value="NOTUM-RELATED"/>
    <property type="match status" value="1"/>
</dbReference>
<keyword evidence="6" id="KW-0378">Hydrolase</keyword>
<keyword evidence="6" id="KW-0964">Secreted</keyword>
<evidence type="ECO:0000313" key="9">
    <source>
        <dbReference type="Proteomes" id="UP001188597"/>
    </source>
</evidence>
<keyword evidence="5 6" id="KW-0961">Cell wall biogenesis/degradation</keyword>
<accession>A0AA88WQ52</accession>